<reference evidence="1" key="1">
    <citation type="submission" date="2019-11" db="UniProtKB">
        <authorList>
            <consortium name="WormBaseParasite"/>
        </authorList>
    </citation>
    <scope>IDENTIFICATION</scope>
</reference>
<proteinExistence type="predicted"/>
<protein>
    <submittedName>
        <fullName evidence="1">Ras-GEF domain-containing protein</fullName>
    </submittedName>
</protein>
<accession>A0A5K3G7X0</accession>
<evidence type="ECO:0000313" key="1">
    <source>
        <dbReference type="WBParaSite" id="MCU_014703-RA"/>
    </source>
</evidence>
<sequence>YKSPDILDPTGLSQSCVSAIQWHASKICSQQLTSTFEEWYFMSDVASVVDSGGRHLTCGSSLLFVNKALSVVPVYTILKLWCSKY</sequence>
<dbReference type="AlphaFoldDB" id="A0A5K3G7X0"/>
<name>A0A5K3G7X0_MESCO</name>
<dbReference type="WBParaSite" id="MCU_014703-RA">
    <property type="protein sequence ID" value="MCU_014703-RA"/>
    <property type="gene ID" value="MCU_014703"/>
</dbReference>
<organism evidence="1">
    <name type="scientific">Mesocestoides corti</name>
    <name type="common">Flatworm</name>
    <dbReference type="NCBI Taxonomy" id="53468"/>
    <lineage>
        <taxon>Eukaryota</taxon>
        <taxon>Metazoa</taxon>
        <taxon>Spiralia</taxon>
        <taxon>Lophotrochozoa</taxon>
        <taxon>Platyhelminthes</taxon>
        <taxon>Cestoda</taxon>
        <taxon>Eucestoda</taxon>
        <taxon>Cyclophyllidea</taxon>
        <taxon>Mesocestoididae</taxon>
        <taxon>Mesocestoides</taxon>
    </lineage>
</organism>